<keyword evidence="1" id="KW-0472">Membrane</keyword>
<name>A0A3M7SKS1_BRAPC</name>
<comment type="caution">
    <text evidence="2">The sequence shown here is derived from an EMBL/GenBank/DDBJ whole genome shotgun (WGS) entry which is preliminary data.</text>
</comment>
<organism evidence="2 3">
    <name type="scientific">Brachionus plicatilis</name>
    <name type="common">Marine rotifer</name>
    <name type="synonym">Brachionus muelleri</name>
    <dbReference type="NCBI Taxonomy" id="10195"/>
    <lineage>
        <taxon>Eukaryota</taxon>
        <taxon>Metazoa</taxon>
        <taxon>Spiralia</taxon>
        <taxon>Gnathifera</taxon>
        <taxon>Rotifera</taxon>
        <taxon>Eurotatoria</taxon>
        <taxon>Monogononta</taxon>
        <taxon>Pseudotrocha</taxon>
        <taxon>Ploima</taxon>
        <taxon>Brachionidae</taxon>
        <taxon>Brachionus</taxon>
    </lineage>
</organism>
<accession>A0A3M7SKS1</accession>
<evidence type="ECO:0000313" key="3">
    <source>
        <dbReference type="Proteomes" id="UP000276133"/>
    </source>
</evidence>
<protein>
    <submittedName>
        <fullName evidence="2">Uncharacterized protein</fullName>
    </submittedName>
</protein>
<evidence type="ECO:0000313" key="2">
    <source>
        <dbReference type="EMBL" id="RNA36339.1"/>
    </source>
</evidence>
<dbReference type="EMBL" id="REGN01001202">
    <property type="protein sequence ID" value="RNA36339.1"/>
    <property type="molecule type" value="Genomic_DNA"/>
</dbReference>
<evidence type="ECO:0000256" key="1">
    <source>
        <dbReference type="SAM" id="Phobius"/>
    </source>
</evidence>
<dbReference type="AlphaFoldDB" id="A0A3M7SKS1"/>
<reference evidence="2 3" key="1">
    <citation type="journal article" date="2018" name="Sci. Rep.">
        <title>Genomic signatures of local adaptation to the degree of environmental predictability in rotifers.</title>
        <authorList>
            <person name="Franch-Gras L."/>
            <person name="Hahn C."/>
            <person name="Garcia-Roger E.M."/>
            <person name="Carmona M.J."/>
            <person name="Serra M."/>
            <person name="Gomez A."/>
        </authorList>
    </citation>
    <scope>NUCLEOTIDE SEQUENCE [LARGE SCALE GENOMIC DNA]</scope>
    <source>
        <strain evidence="2">HYR1</strain>
    </source>
</reference>
<keyword evidence="1" id="KW-0812">Transmembrane</keyword>
<dbReference type="Proteomes" id="UP000276133">
    <property type="component" value="Unassembled WGS sequence"/>
</dbReference>
<keyword evidence="1" id="KW-1133">Transmembrane helix</keyword>
<proteinExistence type="predicted"/>
<feature type="transmembrane region" description="Helical" evidence="1">
    <location>
        <begin position="27"/>
        <end position="49"/>
    </location>
</feature>
<sequence>MDCTRTRKMIQDKLVIKKVLRSQHFPIRLGFMIWGTLRYLEFTIFYHIYQENNKNLTEFFDEN</sequence>
<gene>
    <name evidence="2" type="ORF">BpHYR1_001830</name>
</gene>
<keyword evidence="3" id="KW-1185">Reference proteome</keyword>